<dbReference type="KEGG" id="mlr:MELLADRAFT_88487"/>
<dbReference type="GeneID" id="18934891"/>
<proteinExistence type="predicted"/>
<name>F4RRW7_MELLP</name>
<dbReference type="InParanoid" id="F4RRW7"/>
<organism evidence="2">
    <name type="scientific">Melampsora larici-populina (strain 98AG31 / pathotype 3-4-7)</name>
    <name type="common">Poplar leaf rust fungus</name>
    <dbReference type="NCBI Taxonomy" id="747676"/>
    <lineage>
        <taxon>Eukaryota</taxon>
        <taxon>Fungi</taxon>
        <taxon>Dikarya</taxon>
        <taxon>Basidiomycota</taxon>
        <taxon>Pucciniomycotina</taxon>
        <taxon>Pucciniomycetes</taxon>
        <taxon>Pucciniales</taxon>
        <taxon>Melampsoraceae</taxon>
        <taxon>Melampsora</taxon>
    </lineage>
</organism>
<keyword evidence="2" id="KW-1185">Reference proteome</keyword>
<evidence type="ECO:0000313" key="2">
    <source>
        <dbReference type="Proteomes" id="UP000001072"/>
    </source>
</evidence>
<dbReference type="EMBL" id="GL883116">
    <property type="protein sequence ID" value="EGG04878.1"/>
    <property type="molecule type" value="Genomic_DNA"/>
</dbReference>
<sequence>MMRPFQRASDARTTSAIREYFCYTSDPGVEKERSTRAGIIVVILRIKKSSSTLYFIFVDLIGNVAE</sequence>
<dbReference type="Proteomes" id="UP000001072">
    <property type="component" value="Unassembled WGS sequence"/>
</dbReference>
<dbReference type="VEuPathDB" id="FungiDB:MELLADRAFT_88487"/>
<dbReference type="AlphaFoldDB" id="F4RRW7"/>
<protein>
    <submittedName>
        <fullName evidence="1">Uncharacterized protein</fullName>
    </submittedName>
</protein>
<reference evidence="2" key="1">
    <citation type="journal article" date="2011" name="Proc. Natl. Acad. Sci. U.S.A.">
        <title>Obligate biotrophy features unraveled by the genomic analysis of rust fungi.</title>
        <authorList>
            <person name="Duplessis S."/>
            <person name="Cuomo C.A."/>
            <person name="Lin Y.-C."/>
            <person name="Aerts A."/>
            <person name="Tisserant E."/>
            <person name="Veneault-Fourrey C."/>
            <person name="Joly D.L."/>
            <person name="Hacquard S."/>
            <person name="Amselem J."/>
            <person name="Cantarel B.L."/>
            <person name="Chiu R."/>
            <person name="Coutinho P.M."/>
            <person name="Feau N."/>
            <person name="Field M."/>
            <person name="Frey P."/>
            <person name="Gelhaye E."/>
            <person name="Goldberg J."/>
            <person name="Grabherr M.G."/>
            <person name="Kodira C.D."/>
            <person name="Kohler A."/>
            <person name="Kuees U."/>
            <person name="Lindquist E.A."/>
            <person name="Lucas S.M."/>
            <person name="Mago R."/>
            <person name="Mauceli E."/>
            <person name="Morin E."/>
            <person name="Murat C."/>
            <person name="Pangilinan J.L."/>
            <person name="Park R."/>
            <person name="Pearson M."/>
            <person name="Quesneville H."/>
            <person name="Rouhier N."/>
            <person name="Sakthikumar S."/>
            <person name="Salamov A.A."/>
            <person name="Schmutz J."/>
            <person name="Selles B."/>
            <person name="Shapiro H."/>
            <person name="Tanguay P."/>
            <person name="Tuskan G.A."/>
            <person name="Henrissat B."/>
            <person name="Van de Peer Y."/>
            <person name="Rouze P."/>
            <person name="Ellis J.G."/>
            <person name="Dodds P.N."/>
            <person name="Schein J.E."/>
            <person name="Zhong S."/>
            <person name="Hamelin R.C."/>
            <person name="Grigoriev I.V."/>
            <person name="Szabo L.J."/>
            <person name="Martin F."/>
        </authorList>
    </citation>
    <scope>NUCLEOTIDE SEQUENCE [LARGE SCALE GENOMIC DNA]</scope>
    <source>
        <strain evidence="2">98AG31 / pathotype 3-4-7</strain>
    </source>
</reference>
<accession>F4RRW7</accession>
<dbReference type="RefSeq" id="XP_007411969.1">
    <property type="nucleotide sequence ID" value="XM_007411907.1"/>
</dbReference>
<evidence type="ECO:0000313" key="1">
    <source>
        <dbReference type="EMBL" id="EGG04878.1"/>
    </source>
</evidence>
<gene>
    <name evidence="1" type="ORF">MELLADRAFT_88487</name>
</gene>
<dbReference type="HOGENOM" id="CLU_2831692_0_0_1"/>